<dbReference type="InterPro" id="IPR011009">
    <property type="entry name" value="Kinase-like_dom_sf"/>
</dbReference>
<evidence type="ECO:0000256" key="4">
    <source>
        <dbReference type="ARBA" id="ARBA00022777"/>
    </source>
</evidence>
<name>A0A9X1NEK2_9ACTN</name>
<evidence type="ECO:0000256" key="9">
    <source>
        <dbReference type="PIRSR" id="PIRSR000706-2"/>
    </source>
</evidence>
<dbReference type="GO" id="GO:0005524">
    <property type="term" value="F:ATP binding"/>
    <property type="evidence" value="ECO:0007669"/>
    <property type="project" value="UniProtKB-KW"/>
</dbReference>
<evidence type="ECO:0000256" key="8">
    <source>
        <dbReference type="PIRSR" id="PIRSR000706-1"/>
    </source>
</evidence>
<feature type="binding site" evidence="9">
    <location>
        <position position="178"/>
    </location>
    <ligand>
        <name>Mg(2+)</name>
        <dbReference type="ChEBI" id="CHEBI:18420"/>
    </ligand>
</feature>
<evidence type="ECO:0000313" key="12">
    <source>
        <dbReference type="Proteomes" id="UP001138997"/>
    </source>
</evidence>
<proteinExistence type="inferred from homology"/>
<reference evidence="11" key="1">
    <citation type="submission" date="2021-11" db="EMBL/GenBank/DDBJ databases">
        <title>Streptomyces corallinus and Kineosporia corallina sp. nov., two new coral-derived marine actinobacteria.</title>
        <authorList>
            <person name="Buangrab K."/>
            <person name="Sutthacheep M."/>
            <person name="Yeemin T."/>
            <person name="Harunari E."/>
            <person name="Igarashi Y."/>
            <person name="Sripreechasak P."/>
            <person name="Kanchanasin P."/>
            <person name="Tanasupawat S."/>
            <person name="Phongsopitanun W."/>
        </authorList>
    </citation>
    <scope>NUCLEOTIDE SEQUENCE</scope>
    <source>
        <strain evidence="11">JCM 31032</strain>
    </source>
</reference>
<keyword evidence="2 7" id="KW-0808">Transferase</keyword>
<dbReference type="Pfam" id="PF01636">
    <property type="entry name" value="APH"/>
    <property type="match status" value="1"/>
</dbReference>
<dbReference type="GO" id="GO:0046677">
    <property type="term" value="P:response to antibiotic"/>
    <property type="evidence" value="ECO:0007669"/>
    <property type="project" value="UniProtKB-KW"/>
</dbReference>
<dbReference type="CDD" id="cd05150">
    <property type="entry name" value="APH"/>
    <property type="match status" value="1"/>
</dbReference>
<dbReference type="GO" id="GO:0046872">
    <property type="term" value="F:metal ion binding"/>
    <property type="evidence" value="ECO:0007669"/>
    <property type="project" value="UniProtKB-KW"/>
</dbReference>
<feature type="domain" description="Aminoglycoside phosphotransferase" evidence="10">
    <location>
        <begin position="14"/>
        <end position="234"/>
    </location>
</feature>
<sequence length="256" mass="27834">MNLTHLLPVGCAGWKAVRSGESGAVVYREKSGRWYAKLGPVAELAAERDRITWLADTGIPGAKVEGWRETMDGACLLTSAVKGVPASELAPDELLKAWPAIADVVRSLHQRTDCPFERPLGTVLEQARSTVAARLVQAEFLPEELLATPPAEILATLEARRPSAETPVVCHGDLCLPNIMVDPRKAQVTGLIDVGRLGLADRYADLALLLANSRETWTDSDHDAEFAARYGIELDATKLQFYLWLDPLTWPGSVVG</sequence>
<evidence type="ECO:0000259" key="10">
    <source>
        <dbReference type="Pfam" id="PF01636"/>
    </source>
</evidence>
<evidence type="ECO:0000256" key="2">
    <source>
        <dbReference type="ARBA" id="ARBA00022679"/>
    </source>
</evidence>
<dbReference type="Gene3D" id="3.30.200.20">
    <property type="entry name" value="Phosphorylase Kinase, domain 1"/>
    <property type="match status" value="1"/>
</dbReference>
<dbReference type="SUPFAM" id="SSF56112">
    <property type="entry name" value="Protein kinase-like (PK-like)"/>
    <property type="match status" value="1"/>
</dbReference>
<evidence type="ECO:0000256" key="7">
    <source>
        <dbReference type="PIRNR" id="PIRNR000706"/>
    </source>
</evidence>
<dbReference type="GO" id="GO:0016773">
    <property type="term" value="F:phosphotransferase activity, alcohol group as acceptor"/>
    <property type="evidence" value="ECO:0007669"/>
    <property type="project" value="InterPro"/>
</dbReference>
<protein>
    <submittedName>
        <fullName evidence="11">Aminoglycoside 3'-phosphotransferase</fullName>
    </submittedName>
</protein>
<dbReference type="EMBL" id="JAJOMB010000007">
    <property type="protein sequence ID" value="MCD5312390.1"/>
    <property type="molecule type" value="Genomic_DNA"/>
</dbReference>
<dbReference type="InterPro" id="IPR051678">
    <property type="entry name" value="AGP_Transferase"/>
</dbReference>
<gene>
    <name evidence="11" type="ORF">LR394_15890</name>
</gene>
<keyword evidence="9" id="KW-0460">Magnesium</keyword>
<feature type="binding site" evidence="9">
    <location>
        <position position="193"/>
    </location>
    <ligand>
        <name>Mg(2+)</name>
        <dbReference type="ChEBI" id="CHEBI:18420"/>
    </ligand>
</feature>
<keyword evidence="3 7" id="KW-0547">Nucleotide-binding</keyword>
<dbReference type="PIRSF" id="PIRSF000706">
    <property type="entry name" value="Kanamycin_kin"/>
    <property type="match status" value="1"/>
</dbReference>
<dbReference type="GO" id="GO:0016301">
    <property type="term" value="F:kinase activity"/>
    <property type="evidence" value="ECO:0007669"/>
    <property type="project" value="UniProtKB-KW"/>
</dbReference>
<evidence type="ECO:0000256" key="3">
    <source>
        <dbReference type="ARBA" id="ARBA00022741"/>
    </source>
</evidence>
<dbReference type="Proteomes" id="UP001138997">
    <property type="component" value="Unassembled WGS sequence"/>
</dbReference>
<dbReference type="RefSeq" id="WP_231442538.1">
    <property type="nucleotide sequence ID" value="NZ_JAJOMB010000007.1"/>
</dbReference>
<keyword evidence="5 7" id="KW-0067">ATP-binding</keyword>
<dbReference type="PANTHER" id="PTHR21310:SF41">
    <property type="entry name" value="3'-PHOSPHOTRANSFERASE, PUTATIVE-RELATED"/>
    <property type="match status" value="1"/>
</dbReference>
<feature type="active site" description="Proton acceptor" evidence="8">
    <location>
        <position position="173"/>
    </location>
</feature>
<keyword evidence="9" id="KW-0479">Metal-binding</keyword>
<evidence type="ECO:0000256" key="1">
    <source>
        <dbReference type="ARBA" id="ARBA00006219"/>
    </source>
</evidence>
<dbReference type="Gene3D" id="3.90.1200.10">
    <property type="match status" value="1"/>
</dbReference>
<keyword evidence="6 7" id="KW-0046">Antibiotic resistance</keyword>
<organism evidence="11 12">
    <name type="scientific">Kineosporia babensis</name>
    <dbReference type="NCBI Taxonomy" id="499548"/>
    <lineage>
        <taxon>Bacteria</taxon>
        <taxon>Bacillati</taxon>
        <taxon>Actinomycetota</taxon>
        <taxon>Actinomycetes</taxon>
        <taxon>Kineosporiales</taxon>
        <taxon>Kineosporiaceae</taxon>
        <taxon>Kineosporia</taxon>
    </lineage>
</organism>
<dbReference type="InterPro" id="IPR024165">
    <property type="entry name" value="Kan/Strep_kinase"/>
</dbReference>
<keyword evidence="4 7" id="KW-0418">Kinase</keyword>
<evidence type="ECO:0000256" key="5">
    <source>
        <dbReference type="ARBA" id="ARBA00022840"/>
    </source>
</evidence>
<dbReference type="AlphaFoldDB" id="A0A9X1NEK2"/>
<dbReference type="InterPro" id="IPR002575">
    <property type="entry name" value="Aminoglycoside_PTrfase"/>
</dbReference>
<accession>A0A9X1NEK2</accession>
<comment type="caution">
    <text evidence="11">The sequence shown here is derived from an EMBL/GenBank/DDBJ whole genome shotgun (WGS) entry which is preliminary data.</text>
</comment>
<evidence type="ECO:0000313" key="11">
    <source>
        <dbReference type="EMBL" id="MCD5312390.1"/>
    </source>
</evidence>
<keyword evidence="12" id="KW-1185">Reference proteome</keyword>
<comment type="similarity">
    <text evidence="1 7">Belongs to the aminoglycoside phosphotransferase family.</text>
</comment>
<evidence type="ECO:0000256" key="6">
    <source>
        <dbReference type="ARBA" id="ARBA00023251"/>
    </source>
</evidence>
<dbReference type="PANTHER" id="PTHR21310">
    <property type="entry name" value="AMINOGLYCOSIDE PHOSPHOTRANSFERASE-RELATED-RELATED"/>
    <property type="match status" value="1"/>
</dbReference>